<proteinExistence type="inferred from homology"/>
<evidence type="ECO:0000256" key="5">
    <source>
        <dbReference type="ARBA" id="ARBA00022737"/>
    </source>
</evidence>
<evidence type="ECO:0000313" key="9">
    <source>
        <dbReference type="EMBL" id="OCH86558.1"/>
    </source>
</evidence>
<evidence type="ECO:0000256" key="7">
    <source>
        <dbReference type="ARBA" id="ARBA00023128"/>
    </source>
</evidence>
<organism evidence="9 10">
    <name type="scientific">Obba rivulosa</name>
    <dbReference type="NCBI Taxonomy" id="1052685"/>
    <lineage>
        <taxon>Eukaryota</taxon>
        <taxon>Fungi</taxon>
        <taxon>Dikarya</taxon>
        <taxon>Basidiomycota</taxon>
        <taxon>Agaricomycotina</taxon>
        <taxon>Agaricomycetes</taxon>
        <taxon>Polyporales</taxon>
        <taxon>Gelatoporiaceae</taxon>
        <taxon>Obba</taxon>
    </lineage>
</organism>
<gene>
    <name evidence="9" type="ORF">OBBRIDRAFT_761133</name>
</gene>
<dbReference type="InterPro" id="IPR023395">
    <property type="entry name" value="MCP_dom_sf"/>
</dbReference>
<evidence type="ECO:0000256" key="2">
    <source>
        <dbReference type="ARBA" id="ARBA00006375"/>
    </source>
</evidence>
<evidence type="ECO:0008006" key="11">
    <source>
        <dbReference type="Google" id="ProtNLM"/>
    </source>
</evidence>
<protein>
    <recommendedName>
        <fullName evidence="11">Mitochondrial carrier protein</fullName>
    </recommendedName>
</protein>
<name>A0A8E2ALT6_9APHY</name>
<dbReference type="GO" id="GO:0000064">
    <property type="term" value="F:L-ornithine transmembrane transporter activity"/>
    <property type="evidence" value="ECO:0007669"/>
    <property type="project" value="TreeGrafter"/>
</dbReference>
<dbReference type="GO" id="GO:0031966">
    <property type="term" value="C:mitochondrial membrane"/>
    <property type="evidence" value="ECO:0007669"/>
    <property type="project" value="UniProtKB-SubCell"/>
</dbReference>
<keyword evidence="8" id="KW-0472">Membrane</keyword>
<comment type="similarity">
    <text evidence="2">Belongs to the mitochondrial carrier (TC 2.A.29) family.</text>
</comment>
<sequence>MPTGVDHGGSFQSISRDDVQEQQSNSLYAALARTATRSLALYFSRPVRLFRPAKVSGWQTLKGLASQHGKVLSPRYLAWLVRQQGFMVIPKHFIPPILVNGVLGVVLWSTYSEASDILAPYLSSHPTALAAVSGGIAGGAQALVAAPAENVRFALEGASAATGWSHAWKEVFRGTELQDNSPKYARVREARQVRDWMKEVGDMAGRGWNGWGWGCIKDICGFAVFFAIFDLTRRAALEMKTTVQSLVQKPDTQDSSLRRHAPRIAHASTLVAGGVMAGLAYEVACRPWDAARKAVHIHQVTSSSQKHSIVAILLQRIRQEGVLSYFRNPTHGSHDTSVTAIRRRVYSAMRTLARVGPWGAGFLVWEAFGPGIS</sequence>
<dbReference type="SUPFAM" id="SSF103506">
    <property type="entry name" value="Mitochondrial carrier"/>
    <property type="match status" value="1"/>
</dbReference>
<evidence type="ECO:0000256" key="6">
    <source>
        <dbReference type="ARBA" id="ARBA00022989"/>
    </source>
</evidence>
<dbReference type="AlphaFoldDB" id="A0A8E2ALT6"/>
<keyword evidence="7" id="KW-0496">Mitochondrion</keyword>
<keyword evidence="4" id="KW-0812">Transmembrane</keyword>
<dbReference type="GO" id="GO:1990575">
    <property type="term" value="P:mitochondrial L-ornithine transmembrane transport"/>
    <property type="evidence" value="ECO:0007669"/>
    <property type="project" value="TreeGrafter"/>
</dbReference>
<dbReference type="PANTHER" id="PTHR45624:SF52">
    <property type="entry name" value="MITOCHONDRIAL CARRIER"/>
    <property type="match status" value="1"/>
</dbReference>
<accession>A0A8E2ALT6</accession>
<comment type="subcellular location">
    <subcellularLocation>
        <location evidence="1">Mitochondrion membrane</location>
        <topology evidence="1">Multi-pass membrane protein</topology>
    </subcellularLocation>
</comment>
<keyword evidence="10" id="KW-1185">Reference proteome</keyword>
<dbReference type="PANTHER" id="PTHR45624">
    <property type="entry name" value="MITOCHONDRIAL BASIC AMINO ACIDS TRANSPORTER-RELATED"/>
    <property type="match status" value="1"/>
</dbReference>
<dbReference type="OrthoDB" id="3364892at2759"/>
<reference evidence="9 10" key="1">
    <citation type="submission" date="2016-07" db="EMBL/GenBank/DDBJ databases">
        <title>Draft genome of the white-rot fungus Obba rivulosa 3A-2.</title>
        <authorList>
            <consortium name="DOE Joint Genome Institute"/>
            <person name="Miettinen O."/>
            <person name="Riley R."/>
            <person name="Acob R."/>
            <person name="Barry K."/>
            <person name="Cullen D."/>
            <person name="De Vries R."/>
            <person name="Hainaut M."/>
            <person name="Hatakka A."/>
            <person name="Henrissat B."/>
            <person name="Hilden K."/>
            <person name="Kuo R."/>
            <person name="Labutti K."/>
            <person name="Lipzen A."/>
            <person name="Makela M.R."/>
            <person name="Sandor L."/>
            <person name="Spatafora J.W."/>
            <person name="Grigoriev I.V."/>
            <person name="Hibbett D.S."/>
        </authorList>
    </citation>
    <scope>NUCLEOTIDE SEQUENCE [LARGE SCALE GENOMIC DNA]</scope>
    <source>
        <strain evidence="9 10">3A-2</strain>
    </source>
</reference>
<keyword evidence="3" id="KW-0813">Transport</keyword>
<dbReference type="InterPro" id="IPR050567">
    <property type="entry name" value="Mitochondrial_Carrier"/>
</dbReference>
<dbReference type="EMBL" id="KV722522">
    <property type="protein sequence ID" value="OCH86558.1"/>
    <property type="molecule type" value="Genomic_DNA"/>
</dbReference>
<keyword evidence="6" id="KW-1133">Transmembrane helix</keyword>
<dbReference type="Proteomes" id="UP000250043">
    <property type="component" value="Unassembled WGS sequence"/>
</dbReference>
<evidence type="ECO:0000256" key="8">
    <source>
        <dbReference type="ARBA" id="ARBA00023136"/>
    </source>
</evidence>
<dbReference type="Gene3D" id="1.50.40.10">
    <property type="entry name" value="Mitochondrial carrier domain"/>
    <property type="match status" value="1"/>
</dbReference>
<evidence type="ECO:0000256" key="3">
    <source>
        <dbReference type="ARBA" id="ARBA00022448"/>
    </source>
</evidence>
<keyword evidence="5" id="KW-0677">Repeat</keyword>
<evidence type="ECO:0000313" key="10">
    <source>
        <dbReference type="Proteomes" id="UP000250043"/>
    </source>
</evidence>
<evidence type="ECO:0000256" key="1">
    <source>
        <dbReference type="ARBA" id="ARBA00004225"/>
    </source>
</evidence>
<evidence type="ECO:0000256" key="4">
    <source>
        <dbReference type="ARBA" id="ARBA00022692"/>
    </source>
</evidence>